<keyword evidence="18" id="KW-0132">Cell division</keyword>
<protein>
    <recommendedName>
        <fullName evidence="15">ATP-dependent zinc metalloprotease FtsH</fullName>
        <ecNumber evidence="15">3.4.24.-</ecNumber>
    </recommendedName>
</protein>
<dbReference type="Gene3D" id="1.20.58.760">
    <property type="entry name" value="Peptidase M41"/>
    <property type="match status" value="1"/>
</dbReference>
<comment type="caution">
    <text evidence="18">The sequence shown here is derived from an EMBL/GenBank/DDBJ whole genome shotgun (WGS) entry which is preliminary data.</text>
</comment>
<proteinExistence type="inferred from homology"/>
<evidence type="ECO:0000256" key="7">
    <source>
        <dbReference type="ARBA" id="ARBA00022741"/>
    </source>
</evidence>
<keyword evidence="5 15" id="KW-0812">Transmembrane</keyword>
<evidence type="ECO:0000256" key="14">
    <source>
        <dbReference type="ARBA" id="ARBA00061570"/>
    </source>
</evidence>
<dbReference type="GO" id="GO:0006508">
    <property type="term" value="P:proteolysis"/>
    <property type="evidence" value="ECO:0007669"/>
    <property type="project" value="UniProtKB-KW"/>
</dbReference>
<dbReference type="SUPFAM" id="SSF140990">
    <property type="entry name" value="FtsH protease domain-like"/>
    <property type="match status" value="1"/>
</dbReference>
<evidence type="ECO:0000259" key="17">
    <source>
        <dbReference type="SMART" id="SM00382"/>
    </source>
</evidence>
<dbReference type="GO" id="GO:0005524">
    <property type="term" value="F:ATP binding"/>
    <property type="evidence" value="ECO:0007669"/>
    <property type="project" value="UniProtKB-UniRule"/>
</dbReference>
<evidence type="ECO:0000256" key="9">
    <source>
        <dbReference type="ARBA" id="ARBA00022833"/>
    </source>
</evidence>
<dbReference type="PROSITE" id="PS00674">
    <property type="entry name" value="AAA"/>
    <property type="match status" value="1"/>
</dbReference>
<dbReference type="HAMAP" id="MF_01458">
    <property type="entry name" value="FtsH"/>
    <property type="match status" value="1"/>
</dbReference>
<evidence type="ECO:0000256" key="5">
    <source>
        <dbReference type="ARBA" id="ARBA00022692"/>
    </source>
</evidence>
<dbReference type="Gene3D" id="3.40.50.300">
    <property type="entry name" value="P-loop containing nucleotide triphosphate hydrolases"/>
    <property type="match status" value="1"/>
</dbReference>
<dbReference type="GO" id="GO:0008270">
    <property type="term" value="F:zinc ion binding"/>
    <property type="evidence" value="ECO:0007669"/>
    <property type="project" value="UniProtKB-UniRule"/>
</dbReference>
<feature type="binding site" evidence="15">
    <location>
        <begin position="207"/>
        <end position="214"/>
    </location>
    <ligand>
        <name>ATP</name>
        <dbReference type="ChEBI" id="CHEBI:30616"/>
    </ligand>
</feature>
<evidence type="ECO:0000256" key="2">
    <source>
        <dbReference type="ARBA" id="ARBA00010044"/>
    </source>
</evidence>
<keyword evidence="11 15" id="KW-1133">Transmembrane helix</keyword>
<dbReference type="InterPro" id="IPR003960">
    <property type="entry name" value="ATPase_AAA_CS"/>
</dbReference>
<evidence type="ECO:0000256" key="6">
    <source>
        <dbReference type="ARBA" id="ARBA00022723"/>
    </source>
</evidence>
<keyword evidence="13 15" id="KW-0472">Membrane</keyword>
<dbReference type="FunFam" id="1.10.8.60:FF:000001">
    <property type="entry name" value="ATP-dependent zinc metalloprotease FtsH"/>
    <property type="match status" value="1"/>
</dbReference>
<dbReference type="EMBL" id="MHUT01000018">
    <property type="protein sequence ID" value="OHA80623.1"/>
    <property type="molecule type" value="Genomic_DNA"/>
</dbReference>
<dbReference type="Proteomes" id="UP000179118">
    <property type="component" value="Unassembled WGS sequence"/>
</dbReference>
<dbReference type="Pfam" id="PF00004">
    <property type="entry name" value="AAA"/>
    <property type="match status" value="1"/>
</dbReference>
<dbReference type="SMART" id="SM00382">
    <property type="entry name" value="AAA"/>
    <property type="match status" value="1"/>
</dbReference>
<dbReference type="Pfam" id="PF01434">
    <property type="entry name" value="Peptidase_M41"/>
    <property type="match status" value="1"/>
</dbReference>
<dbReference type="GO" id="GO:0004176">
    <property type="term" value="F:ATP-dependent peptidase activity"/>
    <property type="evidence" value="ECO:0007669"/>
    <property type="project" value="InterPro"/>
</dbReference>
<keyword evidence="4 15" id="KW-0645">Protease</keyword>
<keyword evidence="6 15" id="KW-0479">Metal-binding</keyword>
<evidence type="ECO:0000256" key="1">
    <source>
        <dbReference type="ARBA" id="ARBA00004370"/>
    </source>
</evidence>
<dbReference type="FunFam" id="1.20.58.760:FF:000001">
    <property type="entry name" value="ATP-dependent zinc metalloprotease FtsH"/>
    <property type="match status" value="1"/>
</dbReference>
<comment type="subunit">
    <text evidence="15">Homohexamer.</text>
</comment>
<dbReference type="FunFam" id="3.40.50.300:FF:000001">
    <property type="entry name" value="ATP-dependent zinc metalloprotease FtsH"/>
    <property type="match status" value="1"/>
</dbReference>
<dbReference type="Pfam" id="PF06480">
    <property type="entry name" value="FtsH_ext"/>
    <property type="match status" value="1"/>
</dbReference>
<evidence type="ECO:0000256" key="15">
    <source>
        <dbReference type="HAMAP-Rule" id="MF_01458"/>
    </source>
</evidence>
<keyword evidence="7 15" id="KW-0547">Nucleotide-binding</keyword>
<keyword evidence="18" id="KW-0131">Cell cycle</keyword>
<dbReference type="AlphaFoldDB" id="A0A1G2S690"/>
<keyword evidence="10 15" id="KW-0067">ATP-binding</keyword>
<keyword evidence="12 15" id="KW-0482">Metalloprotease</keyword>
<evidence type="ECO:0000256" key="10">
    <source>
        <dbReference type="ARBA" id="ARBA00022840"/>
    </source>
</evidence>
<reference evidence="18 19" key="1">
    <citation type="journal article" date="2016" name="Nat. Commun.">
        <title>Thousands of microbial genomes shed light on interconnected biogeochemical processes in an aquifer system.</title>
        <authorList>
            <person name="Anantharaman K."/>
            <person name="Brown C.T."/>
            <person name="Hug L.A."/>
            <person name="Sharon I."/>
            <person name="Castelle C.J."/>
            <person name="Probst A.J."/>
            <person name="Thomas B.C."/>
            <person name="Singh A."/>
            <person name="Wilkins M.J."/>
            <person name="Karaoz U."/>
            <person name="Brodie E.L."/>
            <person name="Williams K.H."/>
            <person name="Hubbard S.S."/>
            <person name="Banfield J.F."/>
        </authorList>
    </citation>
    <scope>NUCLEOTIDE SEQUENCE [LARGE SCALE GENOMIC DNA]</scope>
</reference>
<feature type="transmembrane region" description="Helical" evidence="15">
    <location>
        <begin position="7"/>
        <end position="28"/>
    </location>
</feature>
<dbReference type="CDD" id="cd19501">
    <property type="entry name" value="RecA-like_FtsH"/>
    <property type="match status" value="1"/>
</dbReference>
<keyword evidence="8 15" id="KW-0378">Hydrolase</keyword>
<dbReference type="GO" id="GO:0005886">
    <property type="term" value="C:plasma membrane"/>
    <property type="evidence" value="ECO:0007669"/>
    <property type="project" value="UniProtKB-SubCell"/>
</dbReference>
<dbReference type="GO" id="GO:0016887">
    <property type="term" value="F:ATP hydrolysis activity"/>
    <property type="evidence" value="ECO:0007669"/>
    <property type="project" value="UniProtKB-UniRule"/>
</dbReference>
<evidence type="ECO:0000256" key="11">
    <source>
        <dbReference type="ARBA" id="ARBA00022989"/>
    </source>
</evidence>
<feature type="domain" description="AAA+ ATPase" evidence="17">
    <location>
        <begin position="199"/>
        <end position="338"/>
    </location>
</feature>
<dbReference type="InterPro" id="IPR041569">
    <property type="entry name" value="AAA_lid_3"/>
</dbReference>
<dbReference type="NCBIfam" id="TIGR01241">
    <property type="entry name" value="FtsH_fam"/>
    <property type="match status" value="1"/>
</dbReference>
<dbReference type="PANTHER" id="PTHR23076:SF97">
    <property type="entry name" value="ATP-DEPENDENT ZINC METALLOPROTEASE YME1L1"/>
    <property type="match status" value="1"/>
</dbReference>
<dbReference type="InterPro" id="IPR027417">
    <property type="entry name" value="P-loop_NTPase"/>
</dbReference>
<comment type="cofactor">
    <cofactor evidence="15">
        <name>Zn(2+)</name>
        <dbReference type="ChEBI" id="CHEBI:29105"/>
    </cofactor>
    <text evidence="15">Binds 1 zinc ion per subunit.</text>
</comment>
<dbReference type="InterPro" id="IPR003593">
    <property type="entry name" value="AAA+_ATPase"/>
</dbReference>
<feature type="binding site" evidence="15">
    <location>
        <position position="505"/>
    </location>
    <ligand>
        <name>Zn(2+)</name>
        <dbReference type="ChEBI" id="CHEBI:29105"/>
        <note>catalytic</note>
    </ligand>
</feature>
<evidence type="ECO:0000256" key="16">
    <source>
        <dbReference type="RuleBase" id="RU003651"/>
    </source>
</evidence>
<dbReference type="PANTHER" id="PTHR23076">
    <property type="entry name" value="METALLOPROTEASE M41 FTSH"/>
    <property type="match status" value="1"/>
</dbReference>
<keyword evidence="3 15" id="KW-1003">Cell membrane</keyword>
<evidence type="ECO:0000256" key="4">
    <source>
        <dbReference type="ARBA" id="ARBA00022670"/>
    </source>
</evidence>
<keyword evidence="9 15" id="KW-0862">Zinc</keyword>
<evidence type="ECO:0000256" key="13">
    <source>
        <dbReference type="ARBA" id="ARBA00023136"/>
    </source>
</evidence>
<dbReference type="InterPro" id="IPR003959">
    <property type="entry name" value="ATPase_AAA_core"/>
</dbReference>
<feature type="active site" evidence="15">
    <location>
        <position position="430"/>
    </location>
</feature>
<evidence type="ECO:0000256" key="8">
    <source>
        <dbReference type="ARBA" id="ARBA00022801"/>
    </source>
</evidence>
<dbReference type="GO" id="GO:0051301">
    <property type="term" value="P:cell division"/>
    <property type="evidence" value="ECO:0007669"/>
    <property type="project" value="UniProtKB-KW"/>
</dbReference>
<dbReference type="GO" id="GO:0004222">
    <property type="term" value="F:metalloendopeptidase activity"/>
    <property type="evidence" value="ECO:0007669"/>
    <property type="project" value="InterPro"/>
</dbReference>
<dbReference type="Gene3D" id="1.10.8.60">
    <property type="match status" value="1"/>
</dbReference>
<sequence>MPTGGQFFSNLLTAVLIFLIISTLYGAVVGNKGKVEEVPVSKIAQDISSGTVKKIIVEGGMINAEYVDGSKKKSKKEVESSLLQTLVNYGVSAENLAKIEVEVKNESGFGYYALNMLPFLLPILLIGFVFWMLSRQVKGAGMQAFSFGQSKARIIDPNDQGQKVTFKDVAGAKEAKEELVEIVDFLRNPKKFLDIGARIPKGVLLMGAPGTGKTLLARAVAGEAAVPFFHLSGSEFVEMFVGVGASRVRDLFKMAKKAAPAIIFVDEIDAVGRVRGGGVGGGNDEREQTLNQILVEMDGFEPSEKVIVMAATNRPDVLDPALLRPGRFDRRVTLELPDREGREEILNIHARKKPLAEDVNLKVVAERTPGFSGADLSSLMNEGAILAAREDRKTVAQYDLIRSIEKVMLGPERKSHILSKEEKKITAYHEAGHALVASVLPHADPVHKVSIIARGNAGGYTLKLPLEETRLQSRKEFLDDIAMSLGGYVAEEMVFGDITTGPSNDLQVATALARDMVTKYGMSEKLGPVALEGSGGRALFGGRGVDSRDYSEDVSAKIDAEVSKIMNDAFARAREACTTHRKTLDAIANELVVQESIEREDFEKILIANGITPKKLNKEQIA</sequence>
<dbReference type="GO" id="GO:0030163">
    <property type="term" value="P:protein catabolic process"/>
    <property type="evidence" value="ECO:0007669"/>
    <property type="project" value="UniProtKB-UniRule"/>
</dbReference>
<feature type="binding site" evidence="15">
    <location>
        <position position="429"/>
    </location>
    <ligand>
        <name>Zn(2+)</name>
        <dbReference type="ChEBI" id="CHEBI:29105"/>
        <note>catalytic</note>
    </ligand>
</feature>
<dbReference type="InterPro" id="IPR005936">
    <property type="entry name" value="FtsH"/>
</dbReference>
<comment type="similarity">
    <text evidence="2 15">In the C-terminal section; belongs to the peptidase M41 family.</text>
</comment>
<dbReference type="Pfam" id="PF17862">
    <property type="entry name" value="AAA_lid_3"/>
    <property type="match status" value="1"/>
</dbReference>
<dbReference type="InterPro" id="IPR037219">
    <property type="entry name" value="Peptidase_M41-like"/>
</dbReference>
<evidence type="ECO:0000256" key="12">
    <source>
        <dbReference type="ARBA" id="ARBA00023049"/>
    </source>
</evidence>
<evidence type="ECO:0000256" key="3">
    <source>
        <dbReference type="ARBA" id="ARBA00022475"/>
    </source>
</evidence>
<dbReference type="EC" id="3.4.24.-" evidence="15"/>
<comment type="similarity">
    <text evidence="14 15">In the central section; belongs to the AAA ATPase family.</text>
</comment>
<comment type="function">
    <text evidence="15">Acts as a processive, ATP-dependent zinc metallopeptidase for both cytoplasmic and membrane proteins. Plays a role in the quality control of integral membrane proteins.</text>
</comment>
<comment type="subcellular location">
    <subcellularLocation>
        <location evidence="15">Cell membrane</location>
        <topology evidence="15">Multi-pass membrane protein</topology>
        <orientation evidence="15">Cytoplasmic side</orientation>
    </subcellularLocation>
    <subcellularLocation>
        <location evidence="1">Membrane</location>
    </subcellularLocation>
</comment>
<comment type="similarity">
    <text evidence="16">Belongs to the AAA ATPase family.</text>
</comment>
<dbReference type="SUPFAM" id="SSF52540">
    <property type="entry name" value="P-loop containing nucleoside triphosphate hydrolases"/>
    <property type="match status" value="1"/>
</dbReference>
<evidence type="ECO:0000313" key="18">
    <source>
        <dbReference type="EMBL" id="OHA80623.1"/>
    </source>
</evidence>
<feature type="transmembrane region" description="Helical" evidence="15">
    <location>
        <begin position="109"/>
        <end position="133"/>
    </location>
</feature>
<gene>
    <name evidence="15" type="primary">ftsH</name>
    <name evidence="18" type="ORF">A3D51_00510</name>
</gene>
<accession>A0A1G2S690</accession>
<name>A0A1G2S690_9BACT</name>
<evidence type="ECO:0000313" key="19">
    <source>
        <dbReference type="Proteomes" id="UP000179118"/>
    </source>
</evidence>
<dbReference type="InterPro" id="IPR000642">
    <property type="entry name" value="Peptidase_M41"/>
</dbReference>
<dbReference type="InterPro" id="IPR011546">
    <property type="entry name" value="Pept_M41_FtsH_extracell"/>
</dbReference>
<feature type="binding site" evidence="15">
    <location>
        <position position="433"/>
    </location>
    <ligand>
        <name>Zn(2+)</name>
        <dbReference type="ChEBI" id="CHEBI:29105"/>
        <note>catalytic</note>
    </ligand>
</feature>
<organism evidence="18 19">
    <name type="scientific">Candidatus Yonathbacteria bacterium RIFCSPHIGHO2_02_FULL_44_14</name>
    <dbReference type="NCBI Taxonomy" id="1802724"/>
    <lineage>
        <taxon>Bacteria</taxon>
        <taxon>Candidatus Yonathiibacteriota</taxon>
    </lineage>
</organism>